<dbReference type="GO" id="GO:0008783">
    <property type="term" value="F:agmatinase activity"/>
    <property type="evidence" value="ECO:0007669"/>
    <property type="project" value="TreeGrafter"/>
</dbReference>
<keyword evidence="1 3" id="KW-0479">Metal-binding</keyword>
<dbReference type="GO" id="GO:0046872">
    <property type="term" value="F:metal ion binding"/>
    <property type="evidence" value="ECO:0007669"/>
    <property type="project" value="UniProtKB-KW"/>
</dbReference>
<dbReference type="Proteomes" id="UP000825890">
    <property type="component" value="Unassembled WGS sequence"/>
</dbReference>
<feature type="chain" id="PRO_5040326054" description="Arginase/deacetylase" evidence="6">
    <location>
        <begin position="16"/>
        <end position="398"/>
    </location>
</feature>
<dbReference type="PRINTS" id="PR00116">
    <property type="entry name" value="ARGINASE"/>
</dbReference>
<evidence type="ECO:0000256" key="3">
    <source>
        <dbReference type="PIRSR" id="PIRSR036979-1"/>
    </source>
</evidence>
<feature type="binding site" evidence="3">
    <location>
        <position position="195"/>
    </location>
    <ligand>
        <name>Mn(2+)</name>
        <dbReference type="ChEBI" id="CHEBI:29035"/>
        <label>1</label>
    </ligand>
</feature>
<feature type="signal peptide" evidence="6">
    <location>
        <begin position="1"/>
        <end position="15"/>
    </location>
</feature>
<evidence type="ECO:0000313" key="8">
    <source>
        <dbReference type="Proteomes" id="UP000825890"/>
    </source>
</evidence>
<dbReference type="Pfam" id="PF00491">
    <property type="entry name" value="Arginase"/>
    <property type="match status" value="1"/>
</dbReference>
<evidence type="ECO:0000256" key="1">
    <source>
        <dbReference type="ARBA" id="ARBA00022723"/>
    </source>
</evidence>
<dbReference type="GO" id="GO:0033389">
    <property type="term" value="P:putrescine biosynthetic process from arginine, via agmatine"/>
    <property type="evidence" value="ECO:0007669"/>
    <property type="project" value="TreeGrafter"/>
</dbReference>
<dbReference type="PIRSF" id="PIRSF036979">
    <property type="entry name" value="Arginase"/>
    <property type="match status" value="1"/>
</dbReference>
<proteinExistence type="inferred from homology"/>
<dbReference type="PANTHER" id="PTHR11358">
    <property type="entry name" value="ARGINASE/AGMATINASE"/>
    <property type="match status" value="1"/>
</dbReference>
<dbReference type="EMBL" id="BOLY01000002">
    <property type="protein sequence ID" value="GIZ39780.1"/>
    <property type="molecule type" value="Genomic_DNA"/>
</dbReference>
<keyword evidence="2 5" id="KW-0378">Hydrolase</keyword>
<reference evidence="7 8" key="1">
    <citation type="submission" date="2021-01" db="EMBL/GenBank/DDBJ databases">
        <title>Cercospora kikuchii MAFF 305040 whole genome shotgun sequence.</title>
        <authorList>
            <person name="Kashiwa T."/>
            <person name="Suzuki T."/>
        </authorList>
    </citation>
    <scope>NUCLEOTIDE SEQUENCE [LARGE SCALE GENOMIC DNA]</scope>
    <source>
        <strain evidence="7 8">MAFF 305040</strain>
    </source>
</reference>
<dbReference type="Gene3D" id="3.40.800.10">
    <property type="entry name" value="Ureohydrolase domain"/>
    <property type="match status" value="1"/>
</dbReference>
<feature type="binding site" evidence="3">
    <location>
        <position position="313"/>
    </location>
    <ligand>
        <name>Mn(2+)</name>
        <dbReference type="ChEBI" id="CHEBI:29035"/>
        <label>1</label>
    </ligand>
</feature>
<dbReference type="PROSITE" id="PS01053">
    <property type="entry name" value="ARGINASE_1"/>
    <property type="match status" value="1"/>
</dbReference>
<evidence type="ECO:0008006" key="9">
    <source>
        <dbReference type="Google" id="ProtNLM"/>
    </source>
</evidence>
<feature type="binding site" evidence="3">
    <location>
        <position position="172"/>
    </location>
    <ligand>
        <name>Mn(2+)</name>
        <dbReference type="ChEBI" id="CHEBI:29035"/>
        <label>1</label>
    </ligand>
</feature>
<evidence type="ECO:0000256" key="6">
    <source>
        <dbReference type="SAM" id="SignalP"/>
    </source>
</evidence>
<dbReference type="PANTHER" id="PTHR11358:SF28">
    <property type="entry name" value="HYPOTHETICAL ARGINASE FAMILY PROTEIN (EUROFUNG)"/>
    <property type="match status" value="1"/>
</dbReference>
<comment type="cofactor">
    <cofactor evidence="3">
        <name>Mn(2+)</name>
        <dbReference type="ChEBI" id="CHEBI:29035"/>
    </cofactor>
    <text evidence="3">Binds 2 manganese ions per subunit.</text>
</comment>
<accession>A0A9P3FER5</accession>
<organism evidence="7 8">
    <name type="scientific">Cercospora kikuchii</name>
    <dbReference type="NCBI Taxonomy" id="84275"/>
    <lineage>
        <taxon>Eukaryota</taxon>
        <taxon>Fungi</taxon>
        <taxon>Dikarya</taxon>
        <taxon>Ascomycota</taxon>
        <taxon>Pezizomycotina</taxon>
        <taxon>Dothideomycetes</taxon>
        <taxon>Dothideomycetidae</taxon>
        <taxon>Mycosphaerellales</taxon>
        <taxon>Mycosphaerellaceae</taxon>
        <taxon>Cercospora</taxon>
    </lineage>
</organism>
<keyword evidence="3" id="KW-0464">Manganese</keyword>
<gene>
    <name evidence="7" type="ORF">CKM354_000315100</name>
</gene>
<dbReference type="SUPFAM" id="SSF52768">
    <property type="entry name" value="Arginase/deacetylase"/>
    <property type="match status" value="1"/>
</dbReference>
<dbReference type="AlphaFoldDB" id="A0A9P3FER5"/>
<keyword evidence="6" id="KW-0732">Signal</keyword>
<name>A0A9P3FER5_9PEZI</name>
<keyword evidence="8" id="KW-1185">Reference proteome</keyword>
<dbReference type="InterPro" id="IPR020855">
    <property type="entry name" value="Ureohydrolase_Mn_BS"/>
</dbReference>
<evidence type="ECO:0000256" key="2">
    <source>
        <dbReference type="ARBA" id="ARBA00022801"/>
    </source>
</evidence>
<sequence>MALHILLGLIGLSLAREITFPPVQHPLGVETEAPGLSEDISLAKFAGLTTFANLPYVHCLSSNKEVEPYDIAILGAPFDTGVTARPGARFGPLGIREGSRRISPAFGYSVYTGQNPFDQGFKIVDCGDAPLTVLDNTVALQQLGKAHQVTSSRRANSTEYTVPRIITLGGDHTTTLPALRSTFHHWGAVSVIHFDSHLDTWDPELLGGGLSHYSGVNHGTFCSTHVSMPGEAEILHLLSQRSAHEEGLVLNSSIHAGIRAPVLNKKYDLKNDKACGFHILTARDLDKFGMPAFVQKIKDRVQETKVYITVDIDSLDPAFAPATGTAEPGGWTTRELLTILDSLHGLNVIGADVVEVAPIYDNPGETTTLAAAEIVRSLIQLMVDTPVAPSNAVQHGEQ</sequence>
<dbReference type="RefSeq" id="XP_044654267.1">
    <property type="nucleotide sequence ID" value="XM_044798332.1"/>
</dbReference>
<comment type="caution">
    <text evidence="7">The sequence shown here is derived from an EMBL/GenBank/DDBJ whole genome shotgun (WGS) entry which is preliminary data.</text>
</comment>
<feature type="binding site" evidence="3">
    <location>
        <position position="197"/>
    </location>
    <ligand>
        <name>Mn(2+)</name>
        <dbReference type="ChEBI" id="CHEBI:29035"/>
        <label>1</label>
    </ligand>
</feature>
<evidence type="ECO:0000256" key="5">
    <source>
        <dbReference type="RuleBase" id="RU003684"/>
    </source>
</evidence>
<dbReference type="GeneID" id="68288726"/>
<protein>
    <recommendedName>
        <fullName evidence="9">Arginase/deacetylase</fullName>
    </recommendedName>
</protein>
<dbReference type="OrthoDB" id="288726at2759"/>
<dbReference type="InterPro" id="IPR023696">
    <property type="entry name" value="Ureohydrolase_dom_sf"/>
</dbReference>
<dbReference type="InterPro" id="IPR006035">
    <property type="entry name" value="Ureohydrolase"/>
</dbReference>
<evidence type="ECO:0000313" key="7">
    <source>
        <dbReference type="EMBL" id="GIZ39780.1"/>
    </source>
</evidence>
<dbReference type="PROSITE" id="PS51409">
    <property type="entry name" value="ARGINASE_2"/>
    <property type="match status" value="1"/>
</dbReference>
<evidence type="ECO:0000256" key="4">
    <source>
        <dbReference type="PROSITE-ProRule" id="PRU00742"/>
    </source>
</evidence>
<feature type="binding site" evidence="3">
    <location>
        <position position="311"/>
    </location>
    <ligand>
        <name>Mn(2+)</name>
        <dbReference type="ChEBI" id="CHEBI:29035"/>
        <label>1</label>
    </ligand>
</feature>
<feature type="binding site" evidence="3">
    <location>
        <position position="199"/>
    </location>
    <ligand>
        <name>Mn(2+)</name>
        <dbReference type="ChEBI" id="CHEBI:29035"/>
        <label>1</label>
    </ligand>
</feature>
<dbReference type="CDD" id="cd11592">
    <property type="entry name" value="Agmatinase_PAH"/>
    <property type="match status" value="1"/>
</dbReference>
<comment type="similarity">
    <text evidence="4 5">Belongs to the arginase family.</text>
</comment>